<evidence type="ECO:0000313" key="2">
    <source>
        <dbReference type="Proteomes" id="UP000516052"/>
    </source>
</evidence>
<proteinExistence type="predicted"/>
<dbReference type="AlphaFoldDB" id="A0A7H0IFE7"/>
<dbReference type="Proteomes" id="UP000516052">
    <property type="component" value="Chromosome"/>
</dbReference>
<gene>
    <name evidence="1" type="ORF">IAG44_20160</name>
</gene>
<dbReference type="RefSeq" id="WP_187748482.1">
    <property type="nucleotide sequence ID" value="NZ_CP060828.1"/>
</dbReference>
<reference evidence="1 2" key="1">
    <citation type="submission" date="2020-08" db="EMBL/GenBank/DDBJ databases">
        <title>A novel species.</title>
        <authorList>
            <person name="Gao J."/>
        </authorList>
    </citation>
    <scope>NUCLEOTIDE SEQUENCE [LARGE SCALE GENOMIC DNA]</scope>
    <source>
        <strain evidence="1 2">CRXT-G-22</strain>
    </source>
</reference>
<organism evidence="1 2">
    <name type="scientific">Streptomyces roseirectus</name>
    <dbReference type="NCBI Taxonomy" id="2768066"/>
    <lineage>
        <taxon>Bacteria</taxon>
        <taxon>Bacillati</taxon>
        <taxon>Actinomycetota</taxon>
        <taxon>Actinomycetes</taxon>
        <taxon>Kitasatosporales</taxon>
        <taxon>Streptomycetaceae</taxon>
        <taxon>Streptomyces</taxon>
    </lineage>
</organism>
<evidence type="ECO:0000313" key="1">
    <source>
        <dbReference type="EMBL" id="QNP71513.1"/>
    </source>
</evidence>
<keyword evidence="2" id="KW-1185">Reference proteome</keyword>
<dbReference type="EMBL" id="CP060828">
    <property type="protein sequence ID" value="QNP71513.1"/>
    <property type="molecule type" value="Genomic_DNA"/>
</dbReference>
<name>A0A7H0IFE7_9ACTN</name>
<dbReference type="KEGG" id="sroi:IAG44_20160"/>
<protein>
    <submittedName>
        <fullName evidence="1">Uncharacterized protein</fullName>
    </submittedName>
</protein>
<sequence length="147" mass="16170">MTVTPERPVSLRRGRDLVSPELFDRIAAFCTDEYGLDAARSARITDEALAFLWTMGTTGKGDVMAPSRDVDPAWHAFMLHSQEYADWCDAHFGRVLHHAPNSKTRTTGLMLDVMDLIRGAGFEVDRSLWGFAADCNSPACCGDGPCC</sequence>
<accession>A0A7H0IFE7</accession>